<dbReference type="SUPFAM" id="SSF103473">
    <property type="entry name" value="MFS general substrate transporter"/>
    <property type="match status" value="1"/>
</dbReference>
<dbReference type="Proteomes" id="UP000198327">
    <property type="component" value="Unassembled WGS sequence"/>
</dbReference>
<dbReference type="AlphaFoldDB" id="A0A239MZJ7"/>
<feature type="transmembrane region" description="Helical" evidence="1">
    <location>
        <begin position="57"/>
        <end position="78"/>
    </location>
</feature>
<keyword evidence="3" id="KW-1185">Reference proteome</keyword>
<dbReference type="Gene3D" id="1.20.1250.20">
    <property type="entry name" value="MFS general substrate transporter like domains"/>
    <property type="match status" value="1"/>
</dbReference>
<accession>A0A239MZJ7</accession>
<dbReference type="InterPro" id="IPR036259">
    <property type="entry name" value="MFS_trans_sf"/>
</dbReference>
<evidence type="ECO:0008006" key="4">
    <source>
        <dbReference type="Google" id="ProtNLM"/>
    </source>
</evidence>
<keyword evidence="1" id="KW-0812">Transmembrane</keyword>
<reference evidence="3" key="1">
    <citation type="submission" date="2017-06" db="EMBL/GenBank/DDBJ databases">
        <authorList>
            <person name="Varghese N."/>
            <person name="Submissions S."/>
        </authorList>
    </citation>
    <scope>NUCLEOTIDE SEQUENCE [LARGE SCALE GENOMIC DNA]</scope>
    <source>
        <strain evidence="3">JCM 23211</strain>
    </source>
</reference>
<proteinExistence type="predicted"/>
<name>A0A239MZJ7_9NOCA</name>
<organism evidence="2 3">
    <name type="scientific">Rhodococcoides kyotonense</name>
    <dbReference type="NCBI Taxonomy" id="398843"/>
    <lineage>
        <taxon>Bacteria</taxon>
        <taxon>Bacillati</taxon>
        <taxon>Actinomycetota</taxon>
        <taxon>Actinomycetes</taxon>
        <taxon>Mycobacteriales</taxon>
        <taxon>Nocardiaceae</taxon>
        <taxon>Rhodococcoides</taxon>
    </lineage>
</organism>
<protein>
    <recommendedName>
        <fullName evidence="4">Major facilitator superfamily (MFS) profile domain-containing protein</fullName>
    </recommendedName>
</protein>
<keyword evidence="1" id="KW-0472">Membrane</keyword>
<gene>
    <name evidence="2" type="ORF">SAMN05421642_12559</name>
</gene>
<evidence type="ECO:0000313" key="3">
    <source>
        <dbReference type="Proteomes" id="UP000198327"/>
    </source>
</evidence>
<evidence type="ECO:0000313" key="2">
    <source>
        <dbReference type="EMBL" id="SNT48197.1"/>
    </source>
</evidence>
<evidence type="ECO:0000256" key="1">
    <source>
        <dbReference type="SAM" id="Phobius"/>
    </source>
</evidence>
<keyword evidence="1" id="KW-1133">Transmembrane helix</keyword>
<dbReference type="EMBL" id="FZOW01000025">
    <property type="protein sequence ID" value="SNT48197.1"/>
    <property type="molecule type" value="Genomic_DNA"/>
</dbReference>
<sequence length="88" mass="9187">MIGLGLGMGIPQPLTMSWVTSLTPARFHGTTLGLRLTSNRFAQIALPLTVGATVAPLGVLGIFWANAGILLTAMAIMVRSDLRGPSAR</sequence>